<protein>
    <recommendedName>
        <fullName evidence="4">Annexin</fullName>
    </recommendedName>
</protein>
<dbReference type="EMBL" id="ML994006">
    <property type="protein sequence ID" value="KAF2200772.1"/>
    <property type="molecule type" value="Genomic_DNA"/>
</dbReference>
<dbReference type="PROSITE" id="PS51897">
    <property type="entry name" value="ANNEXIN_2"/>
    <property type="match status" value="3"/>
</dbReference>
<dbReference type="Gene3D" id="1.10.220.10">
    <property type="entry name" value="Annexin"/>
    <property type="match status" value="4"/>
</dbReference>
<dbReference type="AlphaFoldDB" id="A0A9P4JPL9"/>
<dbReference type="InterPro" id="IPR001464">
    <property type="entry name" value="Annexin"/>
</dbReference>
<dbReference type="PRINTS" id="PR00196">
    <property type="entry name" value="ANNEXIN"/>
</dbReference>
<dbReference type="PRINTS" id="PR01813">
    <property type="entry name" value="ANNEXINFUNGI"/>
</dbReference>
<keyword evidence="4" id="KW-0111">Calcium/phospholipid-binding</keyword>
<dbReference type="PANTHER" id="PTHR10502:SF102">
    <property type="entry name" value="ANNEXIN B11"/>
    <property type="match status" value="1"/>
</dbReference>
<evidence type="ECO:0000256" key="3">
    <source>
        <dbReference type="ARBA" id="ARBA00023216"/>
    </source>
</evidence>
<feature type="compositionally biased region" description="Pro residues" evidence="5">
    <location>
        <begin position="1"/>
        <end position="45"/>
    </location>
</feature>
<name>A0A9P4JPL9_9PLEO</name>
<dbReference type="GO" id="GO:0005544">
    <property type="term" value="F:calcium-dependent phospholipid binding"/>
    <property type="evidence" value="ECO:0007669"/>
    <property type="project" value="UniProtKB-KW"/>
</dbReference>
<feature type="compositionally biased region" description="Low complexity" evidence="5">
    <location>
        <begin position="46"/>
        <end position="64"/>
    </location>
</feature>
<keyword evidence="2 4" id="KW-0677">Repeat</keyword>
<dbReference type="GO" id="GO:0001786">
    <property type="term" value="F:phosphatidylserine binding"/>
    <property type="evidence" value="ECO:0007669"/>
    <property type="project" value="TreeGrafter"/>
</dbReference>
<dbReference type="SUPFAM" id="SSF47874">
    <property type="entry name" value="Annexin"/>
    <property type="match status" value="1"/>
</dbReference>
<accession>A0A9P4JPL9</accession>
<dbReference type="GO" id="GO:0005634">
    <property type="term" value="C:nucleus"/>
    <property type="evidence" value="ECO:0007669"/>
    <property type="project" value="TreeGrafter"/>
</dbReference>
<dbReference type="PROSITE" id="PS00223">
    <property type="entry name" value="ANNEXIN_1"/>
    <property type="match status" value="1"/>
</dbReference>
<dbReference type="SMART" id="SM00335">
    <property type="entry name" value="ANX"/>
    <property type="match status" value="4"/>
</dbReference>
<dbReference type="Pfam" id="PF00191">
    <property type="entry name" value="Annexin"/>
    <property type="match status" value="4"/>
</dbReference>
<keyword evidence="3 4" id="KW-0041">Annexin</keyword>
<proteinExistence type="inferred from homology"/>
<dbReference type="GO" id="GO:0012506">
    <property type="term" value="C:vesicle membrane"/>
    <property type="evidence" value="ECO:0007669"/>
    <property type="project" value="TreeGrafter"/>
</dbReference>
<feature type="compositionally biased region" description="Pro residues" evidence="5">
    <location>
        <begin position="65"/>
        <end position="79"/>
    </location>
</feature>
<dbReference type="GO" id="GO:0005509">
    <property type="term" value="F:calcium ion binding"/>
    <property type="evidence" value="ECO:0007669"/>
    <property type="project" value="InterPro"/>
</dbReference>
<dbReference type="FunFam" id="1.10.220.10:FF:000005">
    <property type="entry name" value="Annexin"/>
    <property type="match status" value="2"/>
</dbReference>
<dbReference type="GO" id="GO:0005886">
    <property type="term" value="C:plasma membrane"/>
    <property type="evidence" value="ECO:0007669"/>
    <property type="project" value="TreeGrafter"/>
</dbReference>
<dbReference type="InterPro" id="IPR018252">
    <property type="entry name" value="Annexin_repeat_CS"/>
</dbReference>
<keyword evidence="4" id="KW-0106">Calcium</keyword>
<feature type="region of interest" description="Disordered" evidence="5">
    <location>
        <begin position="1"/>
        <end position="164"/>
    </location>
</feature>
<dbReference type="PANTHER" id="PTHR10502">
    <property type="entry name" value="ANNEXIN"/>
    <property type="match status" value="1"/>
</dbReference>
<evidence type="ECO:0000256" key="5">
    <source>
        <dbReference type="SAM" id="MobiDB-lite"/>
    </source>
</evidence>
<dbReference type="InterPro" id="IPR018502">
    <property type="entry name" value="Annexin_repeat"/>
</dbReference>
<evidence type="ECO:0000313" key="7">
    <source>
        <dbReference type="Proteomes" id="UP000799536"/>
    </source>
</evidence>
<evidence type="ECO:0000256" key="1">
    <source>
        <dbReference type="ARBA" id="ARBA00007831"/>
    </source>
</evidence>
<dbReference type="GO" id="GO:0005737">
    <property type="term" value="C:cytoplasm"/>
    <property type="evidence" value="ECO:0007669"/>
    <property type="project" value="TreeGrafter"/>
</dbReference>
<feature type="compositionally biased region" description="Low complexity" evidence="5">
    <location>
        <begin position="111"/>
        <end position="153"/>
    </location>
</feature>
<evidence type="ECO:0000256" key="4">
    <source>
        <dbReference type="RuleBase" id="RU003540"/>
    </source>
</evidence>
<dbReference type="Proteomes" id="UP000799536">
    <property type="component" value="Unassembled WGS sequence"/>
</dbReference>
<comment type="domain">
    <text evidence="4">A pair of annexin repeats may form one binding site for calcium and phospholipid.</text>
</comment>
<sequence>MSHYPPPHGGYPPYQGQPPPQQYGAPPPGTYQQPPPGQYGAPPPGGYQYPPQQGYGAPSPGGYQQPPPQQYGQPPPQGYPPQSYGAPPGGYQQPPPQQYGQPPQGYPQQPPQGHSPYPPSHQGYQPPPQGQQYPPQQVPSQQPYGAPQPGQYSAPIGPPTAPSLGYIPNQTAPIDVSADVEALNKAMKGLGTNEKELIRVLAKKDPIQINTIRNAYNTRFMKDLGHQLEKETSGYFAKGLKAIVRGPLQQDCYTLYDAMQGLGTKEQFLNDVLICRSNADINAIKTEYQNIFKRSLEQDLRGDLSGRTEQLFVMLIGAHRQEDSVPVNPQQTDQDVTELQRSLGNIVNNDPVQTCQILASRNDAQIKAICQTYRQKMGKPLEDVIKGRLNGHMEEAVLLLLSRANNRPLADAEQLEAAMAGLGTKDELLVQRVVRVHWNRNYCEQVKAEYQKRYRKDLINRVKGETRGDYERLMVACLE</sequence>
<reference evidence="6" key="1">
    <citation type="journal article" date="2020" name="Stud. Mycol.">
        <title>101 Dothideomycetes genomes: a test case for predicting lifestyles and emergence of pathogens.</title>
        <authorList>
            <person name="Haridas S."/>
            <person name="Albert R."/>
            <person name="Binder M."/>
            <person name="Bloem J."/>
            <person name="Labutti K."/>
            <person name="Salamov A."/>
            <person name="Andreopoulos B."/>
            <person name="Baker S."/>
            <person name="Barry K."/>
            <person name="Bills G."/>
            <person name="Bluhm B."/>
            <person name="Cannon C."/>
            <person name="Castanera R."/>
            <person name="Culley D."/>
            <person name="Daum C."/>
            <person name="Ezra D."/>
            <person name="Gonzalez J."/>
            <person name="Henrissat B."/>
            <person name="Kuo A."/>
            <person name="Liang C."/>
            <person name="Lipzen A."/>
            <person name="Lutzoni F."/>
            <person name="Magnuson J."/>
            <person name="Mondo S."/>
            <person name="Nolan M."/>
            <person name="Ohm R."/>
            <person name="Pangilinan J."/>
            <person name="Park H.-J."/>
            <person name="Ramirez L."/>
            <person name="Alfaro M."/>
            <person name="Sun H."/>
            <person name="Tritt A."/>
            <person name="Yoshinaga Y."/>
            <person name="Zwiers L.-H."/>
            <person name="Turgeon B."/>
            <person name="Goodwin S."/>
            <person name="Spatafora J."/>
            <person name="Crous P."/>
            <person name="Grigoriev I."/>
        </authorList>
    </citation>
    <scope>NUCLEOTIDE SEQUENCE</scope>
    <source>
        <strain evidence="6">ATCC 74209</strain>
    </source>
</reference>
<gene>
    <name evidence="6" type="ORF">GQ43DRAFT_61404</name>
</gene>
<evidence type="ECO:0000313" key="6">
    <source>
        <dbReference type="EMBL" id="KAF2200772.1"/>
    </source>
</evidence>
<dbReference type="InterPro" id="IPR009117">
    <property type="entry name" value="ANX14"/>
</dbReference>
<comment type="similarity">
    <text evidence="1 4">Belongs to the annexin family.</text>
</comment>
<dbReference type="OrthoDB" id="37886at2759"/>
<feature type="compositionally biased region" description="Low complexity" evidence="5">
    <location>
        <begin position="80"/>
        <end position="103"/>
    </location>
</feature>
<evidence type="ECO:0000256" key="2">
    <source>
        <dbReference type="ARBA" id="ARBA00022737"/>
    </source>
</evidence>
<keyword evidence="7" id="KW-1185">Reference proteome</keyword>
<dbReference type="InterPro" id="IPR037104">
    <property type="entry name" value="Annexin_sf"/>
</dbReference>
<organism evidence="6 7">
    <name type="scientific">Delitschia confertaspora ATCC 74209</name>
    <dbReference type="NCBI Taxonomy" id="1513339"/>
    <lineage>
        <taxon>Eukaryota</taxon>
        <taxon>Fungi</taxon>
        <taxon>Dikarya</taxon>
        <taxon>Ascomycota</taxon>
        <taxon>Pezizomycotina</taxon>
        <taxon>Dothideomycetes</taxon>
        <taxon>Pleosporomycetidae</taxon>
        <taxon>Pleosporales</taxon>
        <taxon>Delitschiaceae</taxon>
        <taxon>Delitschia</taxon>
    </lineage>
</organism>
<comment type="caution">
    <text evidence="6">The sequence shown here is derived from an EMBL/GenBank/DDBJ whole genome shotgun (WGS) entry which is preliminary data.</text>
</comment>